<sequence length="103" mass="12164">MVFGVEYFRLFDLFDWSKYHVNTSLNTRWARTDFVDGRLMHIGSNHGCCKACNNKLRESDEDNSDDDNLNEEDEDYSDEDSLKEEDEDYSDKDNLDEDDSNED</sequence>
<proteinExistence type="predicted"/>
<dbReference type="Proteomes" id="UP000596660">
    <property type="component" value="Unplaced"/>
</dbReference>
<accession>A0A803KVG8</accession>
<evidence type="ECO:0000256" key="1">
    <source>
        <dbReference type="SAM" id="MobiDB-lite"/>
    </source>
</evidence>
<dbReference type="AlphaFoldDB" id="A0A803KVG8"/>
<feature type="region of interest" description="Disordered" evidence="1">
    <location>
        <begin position="57"/>
        <end position="103"/>
    </location>
</feature>
<dbReference type="EnsemblPlants" id="AUR62003026-RA">
    <property type="protein sequence ID" value="AUR62003026-RA:cds"/>
    <property type="gene ID" value="AUR62003026"/>
</dbReference>
<evidence type="ECO:0000313" key="3">
    <source>
        <dbReference type="Proteomes" id="UP000596660"/>
    </source>
</evidence>
<evidence type="ECO:0000313" key="2">
    <source>
        <dbReference type="EnsemblPlants" id="AUR62003026-RA:cds"/>
    </source>
</evidence>
<reference evidence="2" key="1">
    <citation type="journal article" date="2017" name="Nature">
        <title>The genome of Chenopodium quinoa.</title>
        <authorList>
            <person name="Jarvis D.E."/>
            <person name="Ho Y.S."/>
            <person name="Lightfoot D.J."/>
            <person name="Schmoeckel S.M."/>
            <person name="Li B."/>
            <person name="Borm T.J.A."/>
            <person name="Ohyanagi H."/>
            <person name="Mineta K."/>
            <person name="Michell C.T."/>
            <person name="Saber N."/>
            <person name="Kharbatia N.M."/>
            <person name="Rupper R.R."/>
            <person name="Sharp A.R."/>
            <person name="Dally N."/>
            <person name="Boughton B.A."/>
            <person name="Woo Y.H."/>
            <person name="Gao G."/>
            <person name="Schijlen E.G.W.M."/>
            <person name="Guo X."/>
            <person name="Momin A.A."/>
            <person name="Negrao S."/>
            <person name="Al-Babili S."/>
            <person name="Gehring C."/>
            <person name="Roessner U."/>
            <person name="Jung C."/>
            <person name="Murphy K."/>
            <person name="Arold S.T."/>
            <person name="Gojobori T."/>
            <person name="van der Linden C.G."/>
            <person name="van Loo E.N."/>
            <person name="Jellen E.N."/>
            <person name="Maughan P.J."/>
            <person name="Tester M."/>
        </authorList>
    </citation>
    <scope>NUCLEOTIDE SEQUENCE [LARGE SCALE GENOMIC DNA]</scope>
    <source>
        <strain evidence="2">cv. PI 614886</strain>
    </source>
</reference>
<name>A0A803KVG8_CHEQI</name>
<feature type="compositionally biased region" description="Acidic residues" evidence="1">
    <location>
        <begin position="59"/>
        <end position="103"/>
    </location>
</feature>
<dbReference type="Gramene" id="AUR62003026-RA">
    <property type="protein sequence ID" value="AUR62003026-RA:cds"/>
    <property type="gene ID" value="AUR62003026"/>
</dbReference>
<protein>
    <submittedName>
        <fullName evidence="2">Uncharacterized protein</fullName>
    </submittedName>
</protein>
<organism evidence="2 3">
    <name type="scientific">Chenopodium quinoa</name>
    <name type="common">Quinoa</name>
    <dbReference type="NCBI Taxonomy" id="63459"/>
    <lineage>
        <taxon>Eukaryota</taxon>
        <taxon>Viridiplantae</taxon>
        <taxon>Streptophyta</taxon>
        <taxon>Embryophyta</taxon>
        <taxon>Tracheophyta</taxon>
        <taxon>Spermatophyta</taxon>
        <taxon>Magnoliopsida</taxon>
        <taxon>eudicotyledons</taxon>
        <taxon>Gunneridae</taxon>
        <taxon>Pentapetalae</taxon>
        <taxon>Caryophyllales</taxon>
        <taxon>Chenopodiaceae</taxon>
        <taxon>Chenopodioideae</taxon>
        <taxon>Atripliceae</taxon>
        <taxon>Chenopodium</taxon>
    </lineage>
</organism>
<keyword evidence="3" id="KW-1185">Reference proteome</keyword>
<reference evidence="2" key="2">
    <citation type="submission" date="2021-03" db="UniProtKB">
        <authorList>
            <consortium name="EnsemblPlants"/>
        </authorList>
    </citation>
    <scope>IDENTIFICATION</scope>
</reference>